<dbReference type="EMBL" id="BQNB010012780">
    <property type="protein sequence ID" value="GJT07788.1"/>
    <property type="molecule type" value="Genomic_DNA"/>
</dbReference>
<evidence type="ECO:0000313" key="1">
    <source>
        <dbReference type="EMBL" id="GJT07788.1"/>
    </source>
</evidence>
<sequence>MGYLHGINDAIKVTLFDVIILPEHQSDTKVFTMTMKILPELTSNKLCGSKTTLASDTSIDFQINFDSIGETFSRCFTHTVLFALRRYGNLDGGSSWSKTNFRYSDTTRLPLSDGVLKLKNFKKDGYSSFQDKEKYEHVGLKVTSSQEGKRSQDDNKILDLANDLKEAQDHIQVKLKEQAQY</sequence>
<name>A0ABQ5B2J9_9ASTR</name>
<proteinExistence type="predicted"/>
<reference evidence="1" key="2">
    <citation type="submission" date="2022-01" db="EMBL/GenBank/DDBJ databases">
        <authorList>
            <person name="Yamashiro T."/>
            <person name="Shiraishi A."/>
            <person name="Satake H."/>
            <person name="Nakayama K."/>
        </authorList>
    </citation>
    <scope>NUCLEOTIDE SEQUENCE</scope>
</reference>
<comment type="caution">
    <text evidence="1">The sequence shown here is derived from an EMBL/GenBank/DDBJ whole genome shotgun (WGS) entry which is preliminary data.</text>
</comment>
<protein>
    <submittedName>
        <fullName evidence="1">Uncharacterized protein</fullName>
    </submittedName>
</protein>
<reference evidence="1" key="1">
    <citation type="journal article" date="2022" name="Int. J. Mol. Sci.">
        <title>Draft Genome of Tanacetum Coccineum: Genomic Comparison of Closely Related Tanacetum-Family Plants.</title>
        <authorList>
            <person name="Yamashiro T."/>
            <person name="Shiraishi A."/>
            <person name="Nakayama K."/>
            <person name="Satake H."/>
        </authorList>
    </citation>
    <scope>NUCLEOTIDE SEQUENCE</scope>
</reference>
<gene>
    <name evidence="1" type="ORF">Tco_0842250</name>
</gene>
<keyword evidence="2" id="KW-1185">Reference proteome</keyword>
<evidence type="ECO:0000313" key="2">
    <source>
        <dbReference type="Proteomes" id="UP001151760"/>
    </source>
</evidence>
<organism evidence="1 2">
    <name type="scientific">Tanacetum coccineum</name>
    <dbReference type="NCBI Taxonomy" id="301880"/>
    <lineage>
        <taxon>Eukaryota</taxon>
        <taxon>Viridiplantae</taxon>
        <taxon>Streptophyta</taxon>
        <taxon>Embryophyta</taxon>
        <taxon>Tracheophyta</taxon>
        <taxon>Spermatophyta</taxon>
        <taxon>Magnoliopsida</taxon>
        <taxon>eudicotyledons</taxon>
        <taxon>Gunneridae</taxon>
        <taxon>Pentapetalae</taxon>
        <taxon>asterids</taxon>
        <taxon>campanulids</taxon>
        <taxon>Asterales</taxon>
        <taxon>Asteraceae</taxon>
        <taxon>Asteroideae</taxon>
        <taxon>Anthemideae</taxon>
        <taxon>Anthemidinae</taxon>
        <taxon>Tanacetum</taxon>
    </lineage>
</organism>
<accession>A0ABQ5B2J9</accession>
<dbReference type="Proteomes" id="UP001151760">
    <property type="component" value="Unassembled WGS sequence"/>
</dbReference>